<keyword evidence="2" id="KW-0963">Cytoplasm</keyword>
<evidence type="ECO:0000256" key="4">
    <source>
        <dbReference type="ARBA" id="ARBA00022829"/>
    </source>
</evidence>
<accession>A0A2H0VI63</accession>
<evidence type="ECO:0000256" key="5">
    <source>
        <dbReference type="ARBA" id="ARBA00022908"/>
    </source>
</evidence>
<evidence type="ECO:0000256" key="6">
    <source>
        <dbReference type="ARBA" id="ARBA00023125"/>
    </source>
</evidence>
<evidence type="ECO:0000256" key="2">
    <source>
        <dbReference type="ARBA" id="ARBA00022490"/>
    </source>
</evidence>
<feature type="domain" description="Tyr recombinase" evidence="10">
    <location>
        <begin position="107"/>
        <end position="290"/>
    </location>
</feature>
<sequence>MAEINPLINEYLDYLDVEKNRSPATRNNYERCLRRFVEKEGLKTLSDITEKSIHNFRVYLASSSTGIKKKTQAYHVIVIRNFLKYLNREGHKTVLPDRVELPKVPTRQIKIVEYGDIERLLSAPKGSGLKALRDRAILETLFSTGLRVSELCGLDRFINIQRGEIAVRGKGEKVRVVFLSDRAREVIKKYLDKRQDAESALFTSISHGKSPKVLGRINPRTVQRVVNKYTREAGIPDKVTPHQLRHQFATDLLMNGADLRSVQELLGHSNISTTQIYTHVTNKELRDVHKAFHGKRRE</sequence>
<proteinExistence type="predicted"/>
<dbReference type="InterPro" id="IPR044068">
    <property type="entry name" value="CB"/>
</dbReference>
<dbReference type="InterPro" id="IPR002104">
    <property type="entry name" value="Integrase_catalytic"/>
</dbReference>
<dbReference type="CDD" id="cd00798">
    <property type="entry name" value="INT_XerDC_C"/>
    <property type="match status" value="1"/>
</dbReference>
<dbReference type="Gene3D" id="1.10.443.10">
    <property type="entry name" value="Intergrase catalytic core"/>
    <property type="match status" value="1"/>
</dbReference>
<dbReference type="InterPro" id="IPR013762">
    <property type="entry name" value="Integrase-like_cat_sf"/>
</dbReference>
<keyword evidence="6 9" id="KW-0238">DNA-binding</keyword>
<keyword evidence="5" id="KW-0229">DNA integration</keyword>
<dbReference type="InterPro" id="IPR050090">
    <property type="entry name" value="Tyrosine_recombinase_XerCD"/>
</dbReference>
<dbReference type="PROSITE" id="PS51898">
    <property type="entry name" value="TYR_RECOMBINASE"/>
    <property type="match status" value="1"/>
</dbReference>
<dbReference type="SUPFAM" id="SSF56349">
    <property type="entry name" value="DNA breaking-rejoining enzymes"/>
    <property type="match status" value="1"/>
</dbReference>
<organism evidence="12 13">
    <name type="scientific">Candidatus Colwellbacteria bacterium CG10_big_fil_rev_8_21_14_0_10_42_22</name>
    <dbReference type="NCBI Taxonomy" id="1974540"/>
    <lineage>
        <taxon>Bacteria</taxon>
        <taxon>Candidatus Colwelliibacteriota</taxon>
    </lineage>
</organism>
<dbReference type="GO" id="GO:0015074">
    <property type="term" value="P:DNA integration"/>
    <property type="evidence" value="ECO:0007669"/>
    <property type="project" value="UniProtKB-KW"/>
</dbReference>
<evidence type="ECO:0000259" key="10">
    <source>
        <dbReference type="PROSITE" id="PS51898"/>
    </source>
</evidence>
<dbReference type="EMBL" id="PFAH01000007">
    <property type="protein sequence ID" value="PIR98000.1"/>
    <property type="molecule type" value="Genomic_DNA"/>
</dbReference>
<protein>
    <recommendedName>
        <fullName evidence="14">Tyrosine recombinase XerC</fullName>
    </recommendedName>
</protein>
<dbReference type="AlphaFoldDB" id="A0A2H0VI63"/>
<dbReference type="GO" id="GO:0051301">
    <property type="term" value="P:cell division"/>
    <property type="evidence" value="ECO:0007669"/>
    <property type="project" value="UniProtKB-KW"/>
</dbReference>
<evidence type="ECO:0000256" key="9">
    <source>
        <dbReference type="PROSITE-ProRule" id="PRU01248"/>
    </source>
</evidence>
<name>A0A2H0VI63_9BACT</name>
<gene>
    <name evidence="12" type="ORF">COT89_01995</name>
</gene>
<dbReference type="InterPro" id="IPR004107">
    <property type="entry name" value="Integrase_SAM-like_N"/>
</dbReference>
<comment type="subcellular location">
    <subcellularLocation>
        <location evidence="1">Cytoplasm</location>
    </subcellularLocation>
</comment>
<dbReference type="PROSITE" id="PS51900">
    <property type="entry name" value="CB"/>
    <property type="match status" value="1"/>
</dbReference>
<evidence type="ECO:0000256" key="3">
    <source>
        <dbReference type="ARBA" id="ARBA00022618"/>
    </source>
</evidence>
<dbReference type="GO" id="GO:0007059">
    <property type="term" value="P:chromosome segregation"/>
    <property type="evidence" value="ECO:0007669"/>
    <property type="project" value="UniProtKB-KW"/>
</dbReference>
<dbReference type="Pfam" id="PF02899">
    <property type="entry name" value="Phage_int_SAM_1"/>
    <property type="match status" value="1"/>
</dbReference>
<keyword evidence="3" id="KW-0132">Cell division</keyword>
<evidence type="ECO:0000256" key="8">
    <source>
        <dbReference type="ARBA" id="ARBA00023306"/>
    </source>
</evidence>
<dbReference type="NCBIfam" id="NF040815">
    <property type="entry name" value="recomb_XerA_Arch"/>
    <property type="match status" value="1"/>
</dbReference>
<evidence type="ECO:0000256" key="1">
    <source>
        <dbReference type="ARBA" id="ARBA00004496"/>
    </source>
</evidence>
<keyword evidence="8" id="KW-0131">Cell cycle</keyword>
<dbReference type="GO" id="GO:0006310">
    <property type="term" value="P:DNA recombination"/>
    <property type="evidence" value="ECO:0007669"/>
    <property type="project" value="UniProtKB-KW"/>
</dbReference>
<evidence type="ECO:0000313" key="12">
    <source>
        <dbReference type="EMBL" id="PIR98000.1"/>
    </source>
</evidence>
<evidence type="ECO:0008006" key="14">
    <source>
        <dbReference type="Google" id="ProtNLM"/>
    </source>
</evidence>
<keyword evidence="7" id="KW-0233">DNA recombination</keyword>
<keyword evidence="4" id="KW-0159">Chromosome partition</keyword>
<feature type="domain" description="Core-binding (CB)" evidence="11">
    <location>
        <begin position="2"/>
        <end position="87"/>
    </location>
</feature>
<dbReference type="InterPro" id="IPR011010">
    <property type="entry name" value="DNA_brk_join_enz"/>
</dbReference>
<dbReference type="PANTHER" id="PTHR30349:SF77">
    <property type="entry name" value="TYROSINE RECOMBINASE XERC"/>
    <property type="match status" value="1"/>
</dbReference>
<comment type="caution">
    <text evidence="12">The sequence shown here is derived from an EMBL/GenBank/DDBJ whole genome shotgun (WGS) entry which is preliminary data.</text>
</comment>
<evidence type="ECO:0000313" key="13">
    <source>
        <dbReference type="Proteomes" id="UP000231466"/>
    </source>
</evidence>
<evidence type="ECO:0000256" key="7">
    <source>
        <dbReference type="ARBA" id="ARBA00023172"/>
    </source>
</evidence>
<dbReference type="Gene3D" id="1.10.150.130">
    <property type="match status" value="1"/>
</dbReference>
<dbReference type="Proteomes" id="UP000231466">
    <property type="component" value="Unassembled WGS sequence"/>
</dbReference>
<evidence type="ECO:0000259" key="11">
    <source>
        <dbReference type="PROSITE" id="PS51900"/>
    </source>
</evidence>
<dbReference type="PANTHER" id="PTHR30349">
    <property type="entry name" value="PHAGE INTEGRASE-RELATED"/>
    <property type="match status" value="1"/>
</dbReference>
<dbReference type="InterPro" id="IPR010998">
    <property type="entry name" value="Integrase_recombinase_N"/>
</dbReference>
<dbReference type="GO" id="GO:0005737">
    <property type="term" value="C:cytoplasm"/>
    <property type="evidence" value="ECO:0007669"/>
    <property type="project" value="UniProtKB-SubCell"/>
</dbReference>
<reference evidence="13" key="1">
    <citation type="submission" date="2017-09" db="EMBL/GenBank/DDBJ databases">
        <title>Depth-based differentiation of microbial function through sediment-hosted aquifers and enrichment of novel symbionts in the deep terrestrial subsurface.</title>
        <authorList>
            <person name="Probst A.J."/>
            <person name="Ladd B."/>
            <person name="Jarett J.K."/>
            <person name="Geller-Mcgrath D.E."/>
            <person name="Sieber C.M.K."/>
            <person name="Emerson J.B."/>
            <person name="Anantharaman K."/>
            <person name="Thomas B.C."/>
            <person name="Malmstrom R."/>
            <person name="Stieglmeier M."/>
            <person name="Klingl A."/>
            <person name="Woyke T."/>
            <person name="Ryan C.M."/>
            <person name="Banfield J.F."/>
        </authorList>
    </citation>
    <scope>NUCLEOTIDE SEQUENCE [LARGE SCALE GENOMIC DNA]</scope>
</reference>
<dbReference type="GO" id="GO:0003677">
    <property type="term" value="F:DNA binding"/>
    <property type="evidence" value="ECO:0007669"/>
    <property type="project" value="UniProtKB-UniRule"/>
</dbReference>
<dbReference type="Pfam" id="PF00589">
    <property type="entry name" value="Phage_integrase"/>
    <property type="match status" value="1"/>
</dbReference>